<dbReference type="InterPro" id="IPR037401">
    <property type="entry name" value="SnoaL-like"/>
</dbReference>
<dbReference type="GO" id="GO:0016853">
    <property type="term" value="F:isomerase activity"/>
    <property type="evidence" value="ECO:0007669"/>
    <property type="project" value="UniProtKB-KW"/>
</dbReference>
<sequence length="153" mass="17324">MTTTPTTTVDRQIRQRMQDWKDAFEAKDVDAMMSFYADGDAFSAFDLMPPIEFRGGTGWRDNWVGFFAAFAGPLRLEFAGLEVHSSDQLAVARVLVRLDGTMNGQDTDMWVRTTNCFRLIDGQWLMVHDHVSMPVDFATGRTLMHLTPEKPNG</sequence>
<evidence type="ECO:0000313" key="3">
    <source>
        <dbReference type="Proteomes" id="UP000603200"/>
    </source>
</evidence>
<dbReference type="Pfam" id="PF13474">
    <property type="entry name" value="SnoaL_3"/>
    <property type="match status" value="1"/>
</dbReference>
<proteinExistence type="predicted"/>
<feature type="domain" description="SnoaL-like" evidence="1">
    <location>
        <begin position="13"/>
        <end position="135"/>
    </location>
</feature>
<keyword evidence="3" id="KW-1185">Reference proteome</keyword>
<protein>
    <submittedName>
        <fullName evidence="2">Ketosteroid isomerase</fullName>
    </submittedName>
</protein>
<dbReference type="Gene3D" id="3.10.450.50">
    <property type="match status" value="1"/>
</dbReference>
<dbReference type="Proteomes" id="UP000603200">
    <property type="component" value="Unassembled WGS sequence"/>
</dbReference>
<dbReference type="InterPro" id="IPR032710">
    <property type="entry name" value="NTF2-like_dom_sf"/>
</dbReference>
<dbReference type="SUPFAM" id="SSF54427">
    <property type="entry name" value="NTF2-like"/>
    <property type="match status" value="1"/>
</dbReference>
<accession>A0ABQ3ZF01</accession>
<dbReference type="RefSeq" id="WP_203834398.1">
    <property type="nucleotide sequence ID" value="NZ_BAAATV010000001.1"/>
</dbReference>
<comment type="caution">
    <text evidence="2">The sequence shown here is derived from an EMBL/GenBank/DDBJ whole genome shotgun (WGS) entry which is preliminary data.</text>
</comment>
<dbReference type="EMBL" id="BOMN01000001">
    <property type="protein sequence ID" value="GIE17093.1"/>
    <property type="molecule type" value="Genomic_DNA"/>
</dbReference>
<reference evidence="2 3" key="1">
    <citation type="submission" date="2021-01" db="EMBL/GenBank/DDBJ databases">
        <title>Whole genome shotgun sequence of Actinoplanes humidus NBRC 14915.</title>
        <authorList>
            <person name="Komaki H."/>
            <person name="Tamura T."/>
        </authorList>
    </citation>
    <scope>NUCLEOTIDE SEQUENCE [LARGE SCALE GENOMIC DNA]</scope>
    <source>
        <strain evidence="2 3">NBRC 14915</strain>
    </source>
</reference>
<keyword evidence="2" id="KW-0413">Isomerase</keyword>
<organism evidence="2 3">
    <name type="scientific">Winogradskya humida</name>
    <dbReference type="NCBI Taxonomy" id="113566"/>
    <lineage>
        <taxon>Bacteria</taxon>
        <taxon>Bacillati</taxon>
        <taxon>Actinomycetota</taxon>
        <taxon>Actinomycetes</taxon>
        <taxon>Micromonosporales</taxon>
        <taxon>Micromonosporaceae</taxon>
        <taxon>Winogradskya</taxon>
    </lineage>
</organism>
<evidence type="ECO:0000313" key="2">
    <source>
        <dbReference type="EMBL" id="GIE17093.1"/>
    </source>
</evidence>
<gene>
    <name evidence="2" type="ORF">Ahu01nite_001950</name>
</gene>
<name>A0ABQ3ZF01_9ACTN</name>
<evidence type="ECO:0000259" key="1">
    <source>
        <dbReference type="Pfam" id="PF13474"/>
    </source>
</evidence>